<dbReference type="InterPro" id="IPR036383">
    <property type="entry name" value="TSP1_rpt_sf"/>
</dbReference>
<accession>A0AAV7CIZ5</accession>
<keyword evidence="3" id="KW-0732">Signal</keyword>
<evidence type="ECO:0000259" key="6">
    <source>
        <dbReference type="Pfam" id="PF24311"/>
    </source>
</evidence>
<dbReference type="Pfam" id="PF24306">
    <property type="entry name" value="THSD1_N"/>
    <property type="match status" value="1"/>
</dbReference>
<dbReference type="Pfam" id="PF24310">
    <property type="entry name" value="THSD1_D2"/>
    <property type="match status" value="1"/>
</dbReference>
<feature type="region of interest" description="Disordered" evidence="1">
    <location>
        <begin position="595"/>
        <end position="644"/>
    </location>
</feature>
<dbReference type="SUPFAM" id="SSF82895">
    <property type="entry name" value="TSP-1 type 1 repeat"/>
    <property type="match status" value="1"/>
</dbReference>
<reference evidence="7" key="1">
    <citation type="thesis" date="2020" institute="ProQuest LLC" country="789 East Eisenhower Parkway, Ann Arbor, MI, USA">
        <title>Comparative Genomics and Chromosome Evolution.</title>
        <authorList>
            <person name="Mudd A.B."/>
        </authorList>
    </citation>
    <scope>NUCLEOTIDE SEQUENCE</scope>
    <source>
        <strain evidence="7">237g6f4</strain>
        <tissue evidence="7">Blood</tissue>
    </source>
</reference>
<evidence type="ECO:0000259" key="5">
    <source>
        <dbReference type="Pfam" id="PF24310"/>
    </source>
</evidence>
<evidence type="ECO:0000256" key="3">
    <source>
        <dbReference type="SAM" id="SignalP"/>
    </source>
</evidence>
<feature type="chain" id="PRO_5044715770" description="Thrombospondin type 1 domain containing 1" evidence="3">
    <location>
        <begin position="23"/>
        <end position="848"/>
    </location>
</feature>
<gene>
    <name evidence="7" type="ORF">GDO81_004873</name>
</gene>
<keyword evidence="2" id="KW-1133">Transmembrane helix</keyword>
<dbReference type="PANTHER" id="PTHR16311:SF3">
    <property type="entry name" value="THROMBOSPONDIN TYPE-1 DOMAIN-CONTAINING PROTEIN 1"/>
    <property type="match status" value="1"/>
</dbReference>
<name>A0AAV7CIZ5_ENGPU</name>
<keyword evidence="2" id="KW-0472">Membrane</keyword>
<feature type="compositionally biased region" description="Basic and acidic residues" evidence="1">
    <location>
        <begin position="746"/>
        <end position="755"/>
    </location>
</feature>
<dbReference type="SMART" id="SM00209">
    <property type="entry name" value="TSP1"/>
    <property type="match status" value="1"/>
</dbReference>
<dbReference type="Pfam" id="PF00090">
    <property type="entry name" value="TSP_1"/>
    <property type="match status" value="1"/>
</dbReference>
<dbReference type="PROSITE" id="PS50092">
    <property type="entry name" value="TSP1"/>
    <property type="match status" value="1"/>
</dbReference>
<feature type="domain" description="THSD1 second Ig-like" evidence="5">
    <location>
        <begin position="124"/>
        <end position="232"/>
    </location>
</feature>
<dbReference type="GO" id="GO:0071944">
    <property type="term" value="C:cell periphery"/>
    <property type="evidence" value="ECO:0007669"/>
    <property type="project" value="TreeGrafter"/>
</dbReference>
<feature type="domain" description="THSD1 third Ig-like" evidence="6">
    <location>
        <begin position="239"/>
        <end position="340"/>
    </location>
</feature>
<dbReference type="InterPro" id="IPR038877">
    <property type="entry name" value="THSD1"/>
</dbReference>
<dbReference type="InterPro" id="IPR000884">
    <property type="entry name" value="TSP1_rpt"/>
</dbReference>
<protein>
    <recommendedName>
        <fullName evidence="9">Thrombospondin type 1 domain containing 1</fullName>
    </recommendedName>
</protein>
<feature type="compositionally biased region" description="Basic and acidic residues" evidence="1">
    <location>
        <begin position="629"/>
        <end position="641"/>
    </location>
</feature>
<dbReference type="Gene3D" id="2.20.100.10">
    <property type="entry name" value="Thrombospondin type-1 (TSP1) repeat"/>
    <property type="match status" value="1"/>
</dbReference>
<dbReference type="AlphaFoldDB" id="A0AAV7CIZ5"/>
<evidence type="ECO:0000256" key="2">
    <source>
        <dbReference type="SAM" id="Phobius"/>
    </source>
</evidence>
<dbReference type="InterPro" id="IPR056217">
    <property type="entry name" value="THSD1_N"/>
</dbReference>
<keyword evidence="2" id="KW-0812">Transmembrane</keyword>
<dbReference type="InterPro" id="IPR056219">
    <property type="entry name" value="THSD1_D3"/>
</dbReference>
<organism evidence="7 8">
    <name type="scientific">Engystomops pustulosus</name>
    <name type="common">Tungara frog</name>
    <name type="synonym">Physalaemus pustulosus</name>
    <dbReference type="NCBI Taxonomy" id="76066"/>
    <lineage>
        <taxon>Eukaryota</taxon>
        <taxon>Metazoa</taxon>
        <taxon>Chordata</taxon>
        <taxon>Craniata</taxon>
        <taxon>Vertebrata</taxon>
        <taxon>Euteleostomi</taxon>
        <taxon>Amphibia</taxon>
        <taxon>Batrachia</taxon>
        <taxon>Anura</taxon>
        <taxon>Neobatrachia</taxon>
        <taxon>Hyloidea</taxon>
        <taxon>Leptodactylidae</taxon>
        <taxon>Leiuperinae</taxon>
        <taxon>Engystomops</taxon>
    </lineage>
</organism>
<evidence type="ECO:0000313" key="7">
    <source>
        <dbReference type="EMBL" id="KAG8585043.1"/>
    </source>
</evidence>
<dbReference type="PANTHER" id="PTHR16311">
    <property type="entry name" value="THROMBOSPONDIN TYPE I DOMAIN-CONTAINING 1"/>
    <property type="match status" value="1"/>
</dbReference>
<dbReference type="EMBL" id="WNYA01000002">
    <property type="protein sequence ID" value="KAG8585043.1"/>
    <property type="molecule type" value="Genomic_DNA"/>
</dbReference>
<evidence type="ECO:0008006" key="9">
    <source>
        <dbReference type="Google" id="ProtNLM"/>
    </source>
</evidence>
<proteinExistence type="predicted"/>
<sequence>MRQTLSHFFCLSLLLLWDWVFGDPGYLLLKKSHHKALSRSPVYVDFSIQGNYSLSSNISVNLLDVKNNQMITSKVLPANQSLGDLEFECVHFISAGLYQFQISLQTENYSAVSFTSNLLNVTWPIFHIDLNRTIKDTLRSFQVGVFTNEQLCSGFPDQEPKLLLEVEHTHSFQEVEEPSPDRFMLYKTYKEVPLTSSQWVDFECASVRPEAFITVSLKPMLSESVIAYMGPVDLVKTFKYKLVTTMDKKCDTSMAISIIAPPCNYAEGKIIVYKELPRSPGEIVTTLTERTFQRGEKMSHFNCTLFEIGKNKYCFEFLMAPSGTSSFSAPRAKQCVEIRREIEMLGLWQAWSSCSVTCGEGRRERSRTCLSSSPVTAQCNGNTKETSPCSLEDCMTVKPSSKSTTNTKDDSRTSNTVTITGISLCLCIIFITIVITVWRRLTKAGKCSMTTRHSSSHSANCRKNSDEENIYQVRESFSDAADGQQESMEDQVNIPLNYRQSTCVTGEQAVAENDCSQANTQKLIPPIFSYRLAHQQLKEMKQKGLTEATKVYHVSPNPMADTAVDVSLAPPLATENLEETAANKFRIQSPFLETKSSHIRNTSERHNSKSLLPPTHGPSQTLPKISHVRNNDAKGRYDRGYQKNNNFRRTSSFHETKHIKPYRERSLTSLSPRQTMFYNSRTKMWEYSTAERLKHKPVRLEKSPESLTRGISFPLDATRHSPQSPYLQAGESKPDLLYSRYPGGKLKPERSDPNRIRKGPSPVEKSWNRGQDASPSPKEHYQRKTVHSPSHFRREKCQSFPWGNEYSYYDNSTFGLTEAEQQMLDLPGYFASNEEDETSTLSIERLVL</sequence>
<feature type="compositionally biased region" description="Basic residues" evidence="1">
    <location>
        <begin position="783"/>
        <end position="792"/>
    </location>
</feature>
<evidence type="ECO:0000313" key="8">
    <source>
        <dbReference type="Proteomes" id="UP000824782"/>
    </source>
</evidence>
<feature type="transmembrane region" description="Helical" evidence="2">
    <location>
        <begin position="417"/>
        <end position="438"/>
    </location>
</feature>
<feature type="region of interest" description="Disordered" evidence="1">
    <location>
        <begin position="711"/>
        <end position="792"/>
    </location>
</feature>
<dbReference type="Pfam" id="PF24311">
    <property type="entry name" value="THSD1_D3"/>
    <property type="match status" value="1"/>
</dbReference>
<feature type="signal peptide" evidence="3">
    <location>
        <begin position="1"/>
        <end position="22"/>
    </location>
</feature>
<dbReference type="Proteomes" id="UP000824782">
    <property type="component" value="Unassembled WGS sequence"/>
</dbReference>
<feature type="domain" description="THSD1 N-terminal" evidence="4">
    <location>
        <begin position="26"/>
        <end position="123"/>
    </location>
</feature>
<keyword evidence="8" id="KW-1185">Reference proteome</keyword>
<dbReference type="InterPro" id="IPR056218">
    <property type="entry name" value="THSD1_D2"/>
</dbReference>
<evidence type="ECO:0000259" key="4">
    <source>
        <dbReference type="Pfam" id="PF24306"/>
    </source>
</evidence>
<comment type="caution">
    <text evidence="7">The sequence shown here is derived from an EMBL/GenBank/DDBJ whole genome shotgun (WGS) entry which is preliminary data.</text>
</comment>
<evidence type="ECO:0000256" key="1">
    <source>
        <dbReference type="SAM" id="MobiDB-lite"/>
    </source>
</evidence>
<dbReference type="EMBL" id="WNYA01000002">
    <property type="protein sequence ID" value="KAG8585044.1"/>
    <property type="molecule type" value="Genomic_DNA"/>
</dbReference>